<name>F0ST72_RUBBR</name>
<feature type="compositionally biased region" description="Low complexity" evidence="1">
    <location>
        <begin position="159"/>
        <end position="171"/>
    </location>
</feature>
<feature type="region of interest" description="Disordered" evidence="1">
    <location>
        <begin position="140"/>
        <end position="171"/>
    </location>
</feature>
<feature type="transmembrane region" description="Helical" evidence="2">
    <location>
        <begin position="113"/>
        <end position="132"/>
    </location>
</feature>
<dbReference type="KEGG" id="pbs:Plabr_1672"/>
<keyword evidence="2" id="KW-1133">Transmembrane helix</keyword>
<evidence type="ECO:0000256" key="2">
    <source>
        <dbReference type="SAM" id="Phobius"/>
    </source>
</evidence>
<gene>
    <name evidence="3" type="ordered locus">Plabr_1672</name>
</gene>
<dbReference type="Proteomes" id="UP000006860">
    <property type="component" value="Chromosome"/>
</dbReference>
<feature type="transmembrane region" description="Helical" evidence="2">
    <location>
        <begin position="72"/>
        <end position="93"/>
    </location>
</feature>
<reference evidence="4" key="1">
    <citation type="submission" date="2011-02" db="EMBL/GenBank/DDBJ databases">
        <title>The complete genome of Planctomyces brasiliensis DSM 5305.</title>
        <authorList>
            <person name="Lucas S."/>
            <person name="Copeland A."/>
            <person name="Lapidus A."/>
            <person name="Bruce D."/>
            <person name="Goodwin L."/>
            <person name="Pitluck S."/>
            <person name="Kyrpides N."/>
            <person name="Mavromatis K."/>
            <person name="Pagani I."/>
            <person name="Ivanova N."/>
            <person name="Ovchinnikova G."/>
            <person name="Lu M."/>
            <person name="Detter J.C."/>
            <person name="Han C."/>
            <person name="Land M."/>
            <person name="Hauser L."/>
            <person name="Markowitz V."/>
            <person name="Cheng J.-F."/>
            <person name="Hugenholtz P."/>
            <person name="Woyke T."/>
            <person name="Wu D."/>
            <person name="Tindall B."/>
            <person name="Pomrenke H.G."/>
            <person name="Brambilla E."/>
            <person name="Klenk H.-P."/>
            <person name="Eisen J.A."/>
        </authorList>
    </citation>
    <scope>NUCLEOTIDE SEQUENCE [LARGE SCALE GENOMIC DNA]</scope>
    <source>
        <strain evidence="4">ATCC 49424 / DSM 5305 / JCM 21570 / NBRC 103401 / IFAM 1448</strain>
    </source>
</reference>
<dbReference type="EMBL" id="CP002546">
    <property type="protein sequence ID" value="ADY59283.1"/>
    <property type="molecule type" value="Genomic_DNA"/>
</dbReference>
<protein>
    <submittedName>
        <fullName evidence="3">Uncharacterized protein</fullName>
    </submittedName>
</protein>
<dbReference type="HOGENOM" id="CLU_1561733_0_0_0"/>
<proteinExistence type="predicted"/>
<keyword evidence="2" id="KW-0812">Transmembrane</keyword>
<dbReference type="STRING" id="756272.Plabr_1672"/>
<evidence type="ECO:0000256" key="1">
    <source>
        <dbReference type="SAM" id="MobiDB-lite"/>
    </source>
</evidence>
<evidence type="ECO:0000313" key="4">
    <source>
        <dbReference type="Proteomes" id="UP000006860"/>
    </source>
</evidence>
<feature type="transmembrane region" description="Helical" evidence="2">
    <location>
        <begin position="38"/>
        <end position="60"/>
    </location>
</feature>
<feature type="transmembrane region" description="Helical" evidence="2">
    <location>
        <begin position="7"/>
        <end position="26"/>
    </location>
</feature>
<organism evidence="3 4">
    <name type="scientific">Rubinisphaera brasiliensis (strain ATCC 49424 / DSM 5305 / JCM 21570 / IAM 15109 / NBRC 103401 / IFAM 1448)</name>
    <name type="common">Planctomyces brasiliensis</name>
    <dbReference type="NCBI Taxonomy" id="756272"/>
    <lineage>
        <taxon>Bacteria</taxon>
        <taxon>Pseudomonadati</taxon>
        <taxon>Planctomycetota</taxon>
        <taxon>Planctomycetia</taxon>
        <taxon>Planctomycetales</taxon>
        <taxon>Planctomycetaceae</taxon>
        <taxon>Rubinisphaera</taxon>
    </lineage>
</organism>
<evidence type="ECO:0000313" key="3">
    <source>
        <dbReference type="EMBL" id="ADY59283.1"/>
    </source>
</evidence>
<sequence>MKQVFSIICYVFAGWMLATSSMFCFMKTDEFIPNVPPLFFFAATFGLVLLPGLLALLIGLRIAPNKNWQRDVGGTVCGGAGAGSLVAFNIFSMLRNPEVQKELPNLAETFGNYPAGLTYLSVLGLIGGVLLYRGLRKEKQNEQGLPKPETNPSRTTHPDAAAGTTGDAAIQ</sequence>
<dbReference type="AlphaFoldDB" id="F0ST72"/>
<keyword evidence="4" id="KW-1185">Reference proteome</keyword>
<keyword evidence="2" id="KW-0472">Membrane</keyword>
<accession>F0ST72</accession>